<comment type="caution">
    <text evidence="2">The sequence shown here is derived from an EMBL/GenBank/DDBJ whole genome shotgun (WGS) entry which is preliminary data.</text>
</comment>
<dbReference type="Proteomes" id="UP000246171">
    <property type="component" value="Unassembled WGS sequence"/>
</dbReference>
<accession>A0A317V8X4</accession>
<evidence type="ECO:0000313" key="3">
    <source>
        <dbReference type="Proteomes" id="UP000246171"/>
    </source>
</evidence>
<dbReference type="AlphaFoldDB" id="A0A317V8X4"/>
<organism evidence="2 3">
    <name type="scientific">Aspergillus eucalypticola (strain CBS 122712 / IBT 29274)</name>
    <dbReference type="NCBI Taxonomy" id="1448314"/>
    <lineage>
        <taxon>Eukaryota</taxon>
        <taxon>Fungi</taxon>
        <taxon>Dikarya</taxon>
        <taxon>Ascomycota</taxon>
        <taxon>Pezizomycotina</taxon>
        <taxon>Eurotiomycetes</taxon>
        <taxon>Eurotiomycetidae</taxon>
        <taxon>Eurotiales</taxon>
        <taxon>Aspergillaceae</taxon>
        <taxon>Aspergillus</taxon>
        <taxon>Aspergillus subgen. Circumdati</taxon>
    </lineage>
</organism>
<gene>
    <name evidence="2" type="ORF">BO83DRAFT_57098</name>
</gene>
<reference evidence="2" key="1">
    <citation type="submission" date="2016-12" db="EMBL/GenBank/DDBJ databases">
        <title>The genomes of Aspergillus section Nigri reveals drivers in fungal speciation.</title>
        <authorList>
            <consortium name="DOE Joint Genome Institute"/>
            <person name="Vesth T.C."/>
            <person name="Nybo J."/>
            <person name="Theobald S."/>
            <person name="Brandl J."/>
            <person name="Frisvad J.C."/>
            <person name="Nielsen K.F."/>
            <person name="Lyhne E.K."/>
            <person name="Kogle M.E."/>
            <person name="Kuo A."/>
            <person name="Riley R."/>
            <person name="Clum A."/>
            <person name="Nolan M."/>
            <person name="Lipzen A."/>
            <person name="Salamov A."/>
            <person name="Henrissat B."/>
            <person name="Wiebenga A."/>
            <person name="De vries R.P."/>
            <person name="Grigoriev I.V."/>
            <person name="Mortensen U.H."/>
            <person name="Andersen M.R."/>
            <person name="Baker S.E."/>
        </authorList>
    </citation>
    <scope>NUCLEOTIDE SEQUENCE</scope>
    <source>
        <strain evidence="2">CBS 122712</strain>
    </source>
</reference>
<evidence type="ECO:0000313" key="2">
    <source>
        <dbReference type="EMBL" id="PWY70596.1"/>
    </source>
</evidence>
<dbReference type="RefSeq" id="XP_025386933.1">
    <property type="nucleotide sequence ID" value="XM_025537440.1"/>
</dbReference>
<dbReference type="EMBL" id="MSFU01000016">
    <property type="protein sequence ID" value="PWY70596.1"/>
    <property type="molecule type" value="Genomic_DNA"/>
</dbReference>
<keyword evidence="3" id="KW-1185">Reference proteome</keyword>
<sequence length="87" mass="9876">MVVAVSSPVLPGPRVLPICHCWSWIPGSFARAVSNLKLFYKHRTTKDKTSGPIGQIVRNNGTTEEERRRREMSWLTSGGDLINHFHF</sequence>
<protein>
    <submittedName>
        <fullName evidence="2">Uncharacterized protein</fullName>
    </submittedName>
</protein>
<dbReference type="GeneID" id="37059402"/>
<proteinExistence type="predicted"/>
<dbReference type="VEuPathDB" id="FungiDB:BO83DRAFT_57098"/>
<name>A0A317V8X4_ASPEC</name>
<evidence type="ECO:0000256" key="1">
    <source>
        <dbReference type="SAM" id="MobiDB-lite"/>
    </source>
</evidence>
<feature type="region of interest" description="Disordered" evidence="1">
    <location>
        <begin position="46"/>
        <end position="68"/>
    </location>
</feature>